<evidence type="ECO:0000313" key="7">
    <source>
        <dbReference type="EMBL" id="KTW26602.1"/>
    </source>
</evidence>
<gene>
    <name evidence="7" type="ORF">T552_02611</name>
</gene>
<comment type="similarity">
    <text evidence="2">Belongs to the TRM6/GCD10 family.</text>
</comment>
<dbReference type="RefSeq" id="XP_018224937.1">
    <property type="nucleotide sequence ID" value="XM_018371144.1"/>
</dbReference>
<dbReference type="GO" id="GO:0160107">
    <property type="term" value="F:tRNA (adenine(58)-N1)-methyltransferase activity"/>
    <property type="evidence" value="ECO:0007669"/>
    <property type="project" value="EnsemblFungi"/>
</dbReference>
<organism evidence="7 8">
    <name type="scientific">Pneumocystis carinii (strain B80)</name>
    <name type="common">Rat pneumocystis pneumonia agent</name>
    <name type="synonym">Pneumocystis carinii f. sp. carinii</name>
    <dbReference type="NCBI Taxonomy" id="1408658"/>
    <lineage>
        <taxon>Eukaryota</taxon>
        <taxon>Fungi</taxon>
        <taxon>Dikarya</taxon>
        <taxon>Ascomycota</taxon>
        <taxon>Taphrinomycotina</taxon>
        <taxon>Pneumocystomycetes</taxon>
        <taxon>Pneumocystaceae</taxon>
        <taxon>Pneumocystis</taxon>
    </lineage>
</organism>
<evidence type="ECO:0000313" key="8">
    <source>
        <dbReference type="Proteomes" id="UP000054454"/>
    </source>
</evidence>
<dbReference type="Proteomes" id="UP000054454">
    <property type="component" value="Unassembled WGS sequence"/>
</dbReference>
<dbReference type="AlphaFoldDB" id="A0A0W4ZE23"/>
<keyword evidence="4" id="KW-0819">tRNA processing</keyword>
<dbReference type="GO" id="GO:0005634">
    <property type="term" value="C:nucleus"/>
    <property type="evidence" value="ECO:0007669"/>
    <property type="project" value="UniProtKB-SubCell"/>
</dbReference>
<dbReference type="PANTHER" id="PTHR12945:SF0">
    <property type="entry name" value="TRNA (ADENINE(58)-N(1))-METHYLTRANSFERASE NON-CATALYTIC SUBUNIT TRM6"/>
    <property type="match status" value="1"/>
</dbReference>
<dbReference type="GO" id="GO:0030488">
    <property type="term" value="P:tRNA methylation"/>
    <property type="evidence" value="ECO:0007669"/>
    <property type="project" value="EnsemblFungi"/>
</dbReference>
<keyword evidence="5" id="KW-0539">Nucleus</keyword>
<comment type="caution">
    <text evidence="7">The sequence shown here is derived from an EMBL/GenBank/DDBJ whole genome shotgun (WGS) entry which is preliminary data.</text>
</comment>
<evidence type="ECO:0000256" key="2">
    <source>
        <dbReference type="ARBA" id="ARBA00008320"/>
    </source>
</evidence>
<proteinExistence type="inferred from homology"/>
<reference evidence="8" key="1">
    <citation type="journal article" date="2016" name="Nat. Commun.">
        <title>Genome analysis of three Pneumocystis species reveals adaptation mechanisms to life exclusively in mammalian hosts.</title>
        <authorList>
            <person name="Ma L."/>
            <person name="Chen Z."/>
            <person name="Huang D.W."/>
            <person name="Kutty G."/>
            <person name="Ishihara M."/>
            <person name="Wang H."/>
            <person name="Abouelleil A."/>
            <person name="Bishop L."/>
            <person name="Davey E."/>
            <person name="Deng R."/>
            <person name="Deng X."/>
            <person name="Fan L."/>
            <person name="Fantoni G."/>
            <person name="Fitzgerald M."/>
            <person name="Gogineni E."/>
            <person name="Goldberg J.M."/>
            <person name="Handley G."/>
            <person name="Hu X."/>
            <person name="Huber C."/>
            <person name="Jiao X."/>
            <person name="Jones K."/>
            <person name="Levin J.Z."/>
            <person name="Liu Y."/>
            <person name="Macdonald P."/>
            <person name="Melnikov A."/>
            <person name="Raley C."/>
            <person name="Sassi M."/>
            <person name="Sherman B.T."/>
            <person name="Song X."/>
            <person name="Sykes S."/>
            <person name="Tran B."/>
            <person name="Walsh L."/>
            <person name="Xia Y."/>
            <person name="Yang J."/>
            <person name="Young S."/>
            <person name="Zeng Q."/>
            <person name="Zheng X."/>
            <person name="Stephens R."/>
            <person name="Nusbaum C."/>
            <person name="Birren B.W."/>
            <person name="Azadi P."/>
            <person name="Lempicki R.A."/>
            <person name="Cuomo C.A."/>
            <person name="Kovacs J.A."/>
        </authorList>
    </citation>
    <scope>NUCLEOTIDE SEQUENCE [LARGE SCALE GENOMIC DNA]</scope>
    <source>
        <strain evidence="8">B80</strain>
    </source>
</reference>
<evidence type="ECO:0000256" key="4">
    <source>
        <dbReference type="ARBA" id="ARBA00022694"/>
    </source>
</evidence>
<evidence type="ECO:0000256" key="5">
    <source>
        <dbReference type="ARBA" id="ARBA00023242"/>
    </source>
</evidence>
<dbReference type="EMBL" id="LFVZ01000012">
    <property type="protein sequence ID" value="KTW26602.1"/>
    <property type="molecule type" value="Genomic_DNA"/>
</dbReference>
<evidence type="ECO:0000256" key="1">
    <source>
        <dbReference type="ARBA" id="ARBA00004123"/>
    </source>
</evidence>
<name>A0A0W4ZE23_PNEC8</name>
<dbReference type="InterPro" id="IPR017423">
    <property type="entry name" value="TRM6"/>
</dbReference>
<protein>
    <recommendedName>
        <fullName evidence="3">tRNA (adenine(58)-N(1))-methyltransferase non-catalytic subunit TRM6</fullName>
    </recommendedName>
    <alternativeName>
        <fullName evidence="6">tRNA(m1A58)-methyltransferase subunit TRM6</fullName>
    </alternativeName>
</protein>
<dbReference type="Pfam" id="PF04189">
    <property type="entry name" value="Gcd10p"/>
    <property type="match status" value="1"/>
</dbReference>
<accession>A0A0W4ZE23</accession>
<comment type="subcellular location">
    <subcellularLocation>
        <location evidence="1">Nucleus</location>
    </subcellularLocation>
</comment>
<dbReference type="OrthoDB" id="10254665at2759"/>
<evidence type="ECO:0000256" key="3">
    <source>
        <dbReference type="ARBA" id="ARBA00021704"/>
    </source>
</evidence>
<evidence type="ECO:0000256" key="6">
    <source>
        <dbReference type="ARBA" id="ARBA00032319"/>
    </source>
</evidence>
<sequence length="423" mass="49245">MVAFTNEGDLEVIIDEKNLTKEVILPNSSIFLKLPSNLLKFIIVKQNTIINLGKFGTFCTNDIIGHPYGFTYEICNQKLKIMKSDRIHEIEDEIANNREIMDDSFNQLLTYDEIMLLKQDKDLSGQDIVNKIVFSHKTYNQKTEYAKDKYIRKKIQKYQKGFTTVFPTIWEISEYILMKDFSKIMDLRAEIIAYILNLGNVQPGRKYIVVDETSGLLVASILERMDCIGQIMYIHTNEHPNLDNCKYFGQDYVPDKLIEKDVLLTLNWLNVINRNKEIEFEDKDINTMKTKHIEKYLRKKKVHERLKRNIQLLNKGEFDGLFIASTYDPSSILSHLIPFVAGSCSIIIYSPYREILVATSHYISSRNTHDILAPIISEIRHRQYQTLSNRTHPLMISRSFMGYVLSTIKVLPCLKNLRPLGKK</sequence>
<dbReference type="GeneID" id="28937347"/>
<dbReference type="PANTHER" id="PTHR12945">
    <property type="entry name" value="TRANSLATION INITIATION FACTOR EIF3-RELATED"/>
    <property type="match status" value="1"/>
</dbReference>
<keyword evidence="8" id="KW-1185">Reference proteome</keyword>
<dbReference type="VEuPathDB" id="FungiDB:T552_02611"/>
<dbReference type="GO" id="GO:0031515">
    <property type="term" value="C:tRNA (m1A) methyltransferase complex"/>
    <property type="evidence" value="ECO:0007669"/>
    <property type="project" value="InterPro"/>
</dbReference>